<comment type="caution">
    <text evidence="1">The sequence shown here is derived from an EMBL/GenBank/DDBJ whole genome shotgun (WGS) entry which is preliminary data.</text>
</comment>
<dbReference type="InterPro" id="IPR027417">
    <property type="entry name" value="P-loop_NTPase"/>
</dbReference>
<dbReference type="SUPFAM" id="SSF52540">
    <property type="entry name" value="P-loop containing nucleoside triphosphate hydrolases"/>
    <property type="match status" value="1"/>
</dbReference>
<name>A0ABU7W1J4_9FLAO</name>
<sequence>MEKRKNKGYISFKQMMDEYEKRPKVNFLWNGVKEKSFGLVFGPSKSGKTIFCENLAMSIAIGRKEFFGYKLSGEPKKVLFIGLEEFWENRIERNSKQYGFLSQNEKEILNHNYLYQAIDYSRYIHDVSEWNELKNTISESQAQIVFIDSITRMNHGILEDSKTAEQIMQRLRGICHDLGITLICVHHTPKMYDKPLLMDSIKGSSVFAQESDFAIGINQTSKGYRYLKNIFFRYSACDDEVVKEFSIDENVWLNYFDDSDEDSIIARSDRRRKTHNRDQIVEFINENSSLTHKTKDLVDYFTNNMDIQERQVKAYLKKLSQENIILNPKHGFYGAVKKNMSD</sequence>
<proteinExistence type="predicted"/>
<organism evidence="1 2">
    <name type="scientific">Winogradskyella poriferorum</name>
    <dbReference type="NCBI Taxonomy" id="307627"/>
    <lineage>
        <taxon>Bacteria</taxon>
        <taxon>Pseudomonadati</taxon>
        <taxon>Bacteroidota</taxon>
        <taxon>Flavobacteriia</taxon>
        <taxon>Flavobacteriales</taxon>
        <taxon>Flavobacteriaceae</taxon>
        <taxon>Winogradskyella</taxon>
    </lineage>
</organism>
<dbReference type="Pfam" id="PF13481">
    <property type="entry name" value="AAA_25"/>
    <property type="match status" value="1"/>
</dbReference>
<dbReference type="EMBL" id="JAZHOU010000001">
    <property type="protein sequence ID" value="MEF3077849.1"/>
    <property type="molecule type" value="Genomic_DNA"/>
</dbReference>
<gene>
    <name evidence="1" type="ORF">V1468_02430</name>
</gene>
<evidence type="ECO:0000313" key="1">
    <source>
        <dbReference type="EMBL" id="MEF3077849.1"/>
    </source>
</evidence>
<dbReference type="Gene3D" id="3.40.50.300">
    <property type="entry name" value="P-loop containing nucleotide triphosphate hydrolases"/>
    <property type="match status" value="1"/>
</dbReference>
<protein>
    <submittedName>
        <fullName evidence="1">AAA family ATPase</fullName>
    </submittedName>
</protein>
<reference evidence="1 2" key="1">
    <citation type="submission" date="2024-02" db="EMBL/GenBank/DDBJ databases">
        <title>Winogradskyella poriferorum JCM 12885.</title>
        <authorList>
            <person name="Zhang D.-F."/>
            <person name="Fu Z.-Y."/>
        </authorList>
    </citation>
    <scope>NUCLEOTIDE SEQUENCE [LARGE SCALE GENOMIC DNA]</scope>
    <source>
        <strain evidence="1 2">JCM 12885</strain>
    </source>
</reference>
<dbReference type="RefSeq" id="WP_331808664.1">
    <property type="nucleotide sequence ID" value="NZ_JAZHOU010000001.1"/>
</dbReference>
<dbReference type="Proteomes" id="UP001356704">
    <property type="component" value="Unassembled WGS sequence"/>
</dbReference>
<accession>A0ABU7W1J4</accession>
<evidence type="ECO:0000313" key="2">
    <source>
        <dbReference type="Proteomes" id="UP001356704"/>
    </source>
</evidence>
<keyword evidence="2" id="KW-1185">Reference proteome</keyword>